<dbReference type="PANTHER" id="PTHR47966">
    <property type="entry name" value="BETA-SITE APP-CLEAVING ENZYME, ISOFORM A-RELATED"/>
    <property type="match status" value="1"/>
</dbReference>
<dbReference type="FunFam" id="2.40.70.10:FF:000008">
    <property type="entry name" value="Cathepsin D"/>
    <property type="match status" value="1"/>
</dbReference>
<sequence length="133" mass="14554">MLQPLQTDGLHISLPQTASSRRNQDKKQEGTLRDVQDVYYYGEITVGSPAQNLTVLFDTGSADLWVPSAEMCVDQPSYCTTHRTYSDLDSTTYQRNGTTFFIEYGSGSVSGVTSLDNIEVGQLAVTGQIFGEA</sequence>
<feature type="non-terminal residue" evidence="4">
    <location>
        <position position="133"/>
    </location>
</feature>
<dbReference type="PROSITE" id="PS51767">
    <property type="entry name" value="PEPTIDASE_A1"/>
    <property type="match status" value="1"/>
</dbReference>
<feature type="domain" description="Peptidase A1" evidence="3">
    <location>
        <begin position="40"/>
        <end position="133"/>
    </location>
</feature>
<dbReference type="InterPro" id="IPR021109">
    <property type="entry name" value="Peptidase_aspartic_dom_sf"/>
</dbReference>
<dbReference type="SUPFAM" id="SSF50630">
    <property type="entry name" value="Acid proteases"/>
    <property type="match status" value="1"/>
</dbReference>
<evidence type="ECO:0000256" key="1">
    <source>
        <dbReference type="ARBA" id="ARBA00007447"/>
    </source>
</evidence>
<comment type="similarity">
    <text evidence="1">Belongs to the peptidase A1 family.</text>
</comment>
<organism evidence="4">
    <name type="scientific">Graphocephala atropunctata</name>
    <dbReference type="NCBI Taxonomy" id="36148"/>
    <lineage>
        <taxon>Eukaryota</taxon>
        <taxon>Metazoa</taxon>
        <taxon>Ecdysozoa</taxon>
        <taxon>Arthropoda</taxon>
        <taxon>Hexapoda</taxon>
        <taxon>Insecta</taxon>
        <taxon>Pterygota</taxon>
        <taxon>Neoptera</taxon>
        <taxon>Paraneoptera</taxon>
        <taxon>Hemiptera</taxon>
        <taxon>Auchenorrhyncha</taxon>
        <taxon>Membracoidea</taxon>
        <taxon>Cicadellidae</taxon>
        <taxon>Cicadellinae</taxon>
        <taxon>Cicadellini</taxon>
        <taxon>Graphocephala</taxon>
    </lineage>
</organism>
<dbReference type="InterPro" id="IPR001461">
    <property type="entry name" value="Aspartic_peptidase_A1"/>
</dbReference>
<reference evidence="4" key="1">
    <citation type="submission" date="2015-11" db="EMBL/GenBank/DDBJ databases">
        <title>De novo transcriptome assembly of four potential Pierce s Disease insect vectors from Arizona vineyards.</title>
        <authorList>
            <person name="Tassone E.E."/>
        </authorList>
    </citation>
    <scope>NUCLEOTIDE SEQUENCE</scope>
</reference>
<dbReference type="InterPro" id="IPR001969">
    <property type="entry name" value="Aspartic_peptidase_AS"/>
</dbReference>
<dbReference type="PROSITE" id="PS00141">
    <property type="entry name" value="ASP_PROTEASE"/>
    <property type="match status" value="1"/>
</dbReference>
<dbReference type="Gene3D" id="2.40.70.10">
    <property type="entry name" value="Acid Proteases"/>
    <property type="match status" value="1"/>
</dbReference>
<protein>
    <recommendedName>
        <fullName evidence="3">Peptidase A1 domain-containing protein</fullName>
    </recommendedName>
</protein>
<evidence type="ECO:0000259" key="3">
    <source>
        <dbReference type="PROSITE" id="PS51767"/>
    </source>
</evidence>
<dbReference type="PANTHER" id="PTHR47966:SF51">
    <property type="entry name" value="BETA-SITE APP-CLEAVING ENZYME, ISOFORM A-RELATED"/>
    <property type="match status" value="1"/>
</dbReference>
<dbReference type="InterPro" id="IPR033121">
    <property type="entry name" value="PEPTIDASE_A1"/>
</dbReference>
<dbReference type="AlphaFoldDB" id="A0A1B6LXV8"/>
<dbReference type="GO" id="GO:0006508">
    <property type="term" value="P:proteolysis"/>
    <property type="evidence" value="ECO:0007669"/>
    <property type="project" value="InterPro"/>
</dbReference>
<evidence type="ECO:0000256" key="2">
    <source>
        <dbReference type="SAM" id="MobiDB-lite"/>
    </source>
</evidence>
<accession>A0A1B6LXV8</accession>
<dbReference type="Pfam" id="PF00026">
    <property type="entry name" value="Asp"/>
    <property type="match status" value="1"/>
</dbReference>
<proteinExistence type="inferred from homology"/>
<dbReference type="EMBL" id="GEBQ01011439">
    <property type="protein sequence ID" value="JAT28538.1"/>
    <property type="molecule type" value="Transcribed_RNA"/>
</dbReference>
<evidence type="ECO:0000313" key="4">
    <source>
        <dbReference type="EMBL" id="JAT28538.1"/>
    </source>
</evidence>
<gene>
    <name evidence="4" type="ORF">g.24482</name>
</gene>
<dbReference type="GO" id="GO:0004190">
    <property type="term" value="F:aspartic-type endopeptidase activity"/>
    <property type="evidence" value="ECO:0007669"/>
    <property type="project" value="InterPro"/>
</dbReference>
<name>A0A1B6LXV8_9HEMI</name>
<feature type="region of interest" description="Disordered" evidence="2">
    <location>
        <begin position="1"/>
        <end position="29"/>
    </location>
</feature>